<feature type="transmembrane region" description="Helical" evidence="1">
    <location>
        <begin position="139"/>
        <end position="161"/>
    </location>
</feature>
<protein>
    <submittedName>
        <fullName evidence="3">DUF2914 domain-containing protein</fullName>
    </submittedName>
</protein>
<evidence type="ECO:0000256" key="1">
    <source>
        <dbReference type="SAM" id="Phobius"/>
    </source>
</evidence>
<evidence type="ECO:0000313" key="4">
    <source>
        <dbReference type="Proteomes" id="UP000257127"/>
    </source>
</evidence>
<feature type="transmembrane region" description="Helical" evidence="1">
    <location>
        <begin position="46"/>
        <end position="65"/>
    </location>
</feature>
<evidence type="ECO:0000259" key="2">
    <source>
        <dbReference type="Pfam" id="PF11141"/>
    </source>
</evidence>
<gene>
    <name evidence="3" type="ORF">DXU93_13075</name>
</gene>
<feature type="transmembrane region" description="Helical" evidence="1">
    <location>
        <begin position="208"/>
        <end position="230"/>
    </location>
</feature>
<evidence type="ECO:0000313" key="3">
    <source>
        <dbReference type="EMBL" id="RFC53359.1"/>
    </source>
</evidence>
<dbReference type="OrthoDB" id="9779877at2"/>
<keyword evidence="4" id="KW-1185">Reference proteome</keyword>
<keyword evidence="1" id="KW-0472">Membrane</keyword>
<feature type="domain" description="DUF2914" evidence="2">
    <location>
        <begin position="290"/>
        <end position="355"/>
    </location>
</feature>
<accession>A0A3E1EUW5</accession>
<name>A0A3E1EUW5_9FLAO</name>
<feature type="transmembrane region" description="Helical" evidence="1">
    <location>
        <begin position="110"/>
        <end position="127"/>
    </location>
</feature>
<proteinExistence type="predicted"/>
<feature type="transmembrane region" description="Helical" evidence="1">
    <location>
        <begin position="21"/>
        <end position="40"/>
    </location>
</feature>
<dbReference type="InterPro" id="IPR022606">
    <property type="entry name" value="DUF2914"/>
</dbReference>
<dbReference type="RefSeq" id="WP_116881751.1">
    <property type="nucleotide sequence ID" value="NZ_QURB01000009.1"/>
</dbReference>
<reference evidence="3 4" key="1">
    <citation type="submission" date="2018-08" db="EMBL/GenBank/DDBJ databases">
        <title>The draft genome squence of Brumimicrobium sp. N62.</title>
        <authorList>
            <person name="Du Z.-J."/>
            <person name="Luo H.-R."/>
        </authorList>
    </citation>
    <scope>NUCLEOTIDE SEQUENCE [LARGE SCALE GENOMIC DNA]</scope>
    <source>
        <strain evidence="3 4">N62</strain>
    </source>
</reference>
<keyword evidence="1" id="KW-0812">Transmembrane</keyword>
<feature type="transmembrane region" description="Helical" evidence="1">
    <location>
        <begin position="85"/>
        <end position="104"/>
    </location>
</feature>
<dbReference type="AlphaFoldDB" id="A0A3E1EUW5"/>
<feature type="transmembrane region" description="Helical" evidence="1">
    <location>
        <begin position="167"/>
        <end position="188"/>
    </location>
</feature>
<dbReference type="Pfam" id="PF11141">
    <property type="entry name" value="DUF2914"/>
    <property type="match status" value="1"/>
</dbReference>
<organism evidence="3 4">
    <name type="scientific">Brumimicrobium aurantiacum</name>
    <dbReference type="NCBI Taxonomy" id="1737063"/>
    <lineage>
        <taxon>Bacteria</taxon>
        <taxon>Pseudomonadati</taxon>
        <taxon>Bacteroidota</taxon>
        <taxon>Flavobacteriia</taxon>
        <taxon>Flavobacteriales</taxon>
        <taxon>Crocinitomicaceae</taxon>
        <taxon>Brumimicrobium</taxon>
    </lineage>
</organism>
<dbReference type="EMBL" id="QURB01000009">
    <property type="protein sequence ID" value="RFC53359.1"/>
    <property type="molecule type" value="Genomic_DNA"/>
</dbReference>
<comment type="caution">
    <text evidence="3">The sequence shown here is derived from an EMBL/GenBank/DDBJ whole genome shotgun (WGS) entry which is preliminary data.</text>
</comment>
<dbReference type="Proteomes" id="UP000257127">
    <property type="component" value="Unassembled WGS sequence"/>
</dbReference>
<sequence length="371" mass="43888">MNKVIQKYKNSRFRKFIRRNNKYLPLIFFIGGFIMDVFTLGRIDQAFSLVLLSTYLLLLSVTLYLYNLVDDGTWKNTFLERFELYFPLAIQFFLGSLSSAYVIYFSRSVSLSKTFVFFLILIGLFIANEFLKKRIANKYLQFSLFFFVNFTFFTFMVPVILKEMNTLVFLFSGGLSLALTLLLITFIYRKSPSTRYEINLKKLTRIILSIYLAINTFYFTNLIPPVPLALETGLVAHKVEQKNGEYLVTYEQDDWYVFWRSHRQKFAYKANERVYIFTSIFAPTELSIPVFHRWKKYVESTNDWLITDKIGYQITGGREQGFRGYTYKQNVDPGKWKVEVITEDEQILGVINFEIIEDENQKVKRIVKHSF</sequence>
<keyword evidence="1" id="KW-1133">Transmembrane helix</keyword>